<reference evidence="2" key="1">
    <citation type="submission" date="2018-02" db="EMBL/GenBank/DDBJ databases">
        <title>Rhizophora mucronata_Transcriptome.</title>
        <authorList>
            <person name="Meera S.P."/>
            <person name="Sreeshan A."/>
            <person name="Augustine A."/>
        </authorList>
    </citation>
    <scope>NUCLEOTIDE SEQUENCE</scope>
    <source>
        <tissue evidence="2">Leaf</tissue>
    </source>
</reference>
<feature type="transmembrane region" description="Helical" evidence="1">
    <location>
        <begin position="6"/>
        <end position="23"/>
    </location>
</feature>
<evidence type="ECO:0000313" key="2">
    <source>
        <dbReference type="EMBL" id="MBX51903.1"/>
    </source>
</evidence>
<evidence type="ECO:0000256" key="1">
    <source>
        <dbReference type="SAM" id="Phobius"/>
    </source>
</evidence>
<accession>A0A2P2PB73</accession>
<keyword evidence="1" id="KW-1133">Transmembrane helix</keyword>
<sequence length="37" mass="4639">MDDYNVHVFPILMFLLFSLRLFFDKVFIFFYVHDDSF</sequence>
<organism evidence="2">
    <name type="scientific">Rhizophora mucronata</name>
    <name type="common">Asiatic mangrove</name>
    <dbReference type="NCBI Taxonomy" id="61149"/>
    <lineage>
        <taxon>Eukaryota</taxon>
        <taxon>Viridiplantae</taxon>
        <taxon>Streptophyta</taxon>
        <taxon>Embryophyta</taxon>
        <taxon>Tracheophyta</taxon>
        <taxon>Spermatophyta</taxon>
        <taxon>Magnoliopsida</taxon>
        <taxon>eudicotyledons</taxon>
        <taxon>Gunneridae</taxon>
        <taxon>Pentapetalae</taxon>
        <taxon>rosids</taxon>
        <taxon>fabids</taxon>
        <taxon>Malpighiales</taxon>
        <taxon>Rhizophoraceae</taxon>
        <taxon>Rhizophora</taxon>
    </lineage>
</organism>
<keyword evidence="1" id="KW-0812">Transmembrane</keyword>
<dbReference type="EMBL" id="GGEC01071419">
    <property type="protein sequence ID" value="MBX51903.1"/>
    <property type="molecule type" value="Transcribed_RNA"/>
</dbReference>
<keyword evidence="1" id="KW-0472">Membrane</keyword>
<proteinExistence type="predicted"/>
<dbReference type="AlphaFoldDB" id="A0A2P2PB73"/>
<protein>
    <submittedName>
        <fullName evidence="2">Uncharacterized protein</fullName>
    </submittedName>
</protein>
<name>A0A2P2PB73_RHIMU</name>